<name>A0A1V2A5W6_9BACI</name>
<reference evidence="1 2" key="1">
    <citation type="submission" date="2016-12" db="EMBL/GenBank/DDBJ databases">
        <title>Domibacillus sp. SAB 38T whole genome sequencing.</title>
        <authorList>
            <person name="Verma A."/>
            <person name="Ojha A.K."/>
            <person name="Krishnamurthi S."/>
        </authorList>
    </citation>
    <scope>NUCLEOTIDE SEQUENCE [LARGE SCALE GENOMIC DNA]</scope>
    <source>
        <strain evidence="1 2">SAB 38</strain>
    </source>
</reference>
<dbReference type="AlphaFoldDB" id="A0A1V2A5W6"/>
<dbReference type="STRING" id="1714355.BTO28_11795"/>
<protein>
    <submittedName>
        <fullName evidence="1">Uncharacterized protein</fullName>
    </submittedName>
</protein>
<accession>A0A1V2A5W6</accession>
<organism evidence="1 2">
    <name type="scientific">Domibacillus epiphyticus</name>
    <dbReference type="NCBI Taxonomy" id="1714355"/>
    <lineage>
        <taxon>Bacteria</taxon>
        <taxon>Bacillati</taxon>
        <taxon>Bacillota</taxon>
        <taxon>Bacilli</taxon>
        <taxon>Bacillales</taxon>
        <taxon>Bacillaceae</taxon>
        <taxon>Domibacillus</taxon>
    </lineage>
</organism>
<gene>
    <name evidence="1" type="ORF">BTO28_11795</name>
</gene>
<comment type="caution">
    <text evidence="1">The sequence shown here is derived from an EMBL/GenBank/DDBJ whole genome shotgun (WGS) entry which is preliminary data.</text>
</comment>
<dbReference type="Proteomes" id="UP000188613">
    <property type="component" value="Unassembled WGS sequence"/>
</dbReference>
<dbReference type="OrthoDB" id="9759601at2"/>
<sequence length="94" mass="10619">MSQGAKSTFKVVEIIQQDLLGKFDLSIMNALFSLVMDLAPETVVTLSDGREAKVLFVQQMHRTRPLVQLHNGEVIDLVKRRDLSIENIAKQIKI</sequence>
<evidence type="ECO:0000313" key="1">
    <source>
        <dbReference type="EMBL" id="OMP66391.1"/>
    </source>
</evidence>
<evidence type="ECO:0000313" key="2">
    <source>
        <dbReference type="Proteomes" id="UP000188613"/>
    </source>
</evidence>
<dbReference type="RefSeq" id="WP_076766514.1">
    <property type="nucleotide sequence ID" value="NZ_MSFI01000020.1"/>
</dbReference>
<keyword evidence="2" id="KW-1185">Reference proteome</keyword>
<dbReference type="EMBL" id="MSFI01000020">
    <property type="protein sequence ID" value="OMP66391.1"/>
    <property type="molecule type" value="Genomic_DNA"/>
</dbReference>
<proteinExistence type="predicted"/>